<proteinExistence type="predicted"/>
<reference evidence="3" key="1">
    <citation type="submission" date="2022-11" db="UniProtKB">
        <authorList>
            <consortium name="WormBaseParasite"/>
        </authorList>
    </citation>
    <scope>IDENTIFICATION</scope>
</reference>
<feature type="compositionally biased region" description="Low complexity" evidence="1">
    <location>
        <begin position="108"/>
        <end position="148"/>
    </location>
</feature>
<feature type="compositionally biased region" description="Polar residues" evidence="1">
    <location>
        <begin position="149"/>
        <end position="161"/>
    </location>
</feature>
<dbReference type="AlphaFoldDB" id="A0A914HDM0"/>
<keyword evidence="2" id="KW-1185">Reference proteome</keyword>
<feature type="region of interest" description="Disordered" evidence="1">
    <location>
        <begin position="41"/>
        <end position="95"/>
    </location>
</feature>
<dbReference type="Proteomes" id="UP000887572">
    <property type="component" value="Unplaced"/>
</dbReference>
<evidence type="ECO:0000313" key="2">
    <source>
        <dbReference type="Proteomes" id="UP000887572"/>
    </source>
</evidence>
<feature type="region of interest" description="Disordered" evidence="1">
    <location>
        <begin position="108"/>
        <end position="168"/>
    </location>
</feature>
<evidence type="ECO:0000313" key="3">
    <source>
        <dbReference type="WBParaSite" id="Gr19_v10_g16536.t1"/>
    </source>
</evidence>
<dbReference type="WBParaSite" id="Gr19_v10_g16536.t1">
    <property type="protein sequence ID" value="Gr19_v10_g16536.t1"/>
    <property type="gene ID" value="Gr19_v10_g16536"/>
</dbReference>
<organism evidence="2 3">
    <name type="scientific">Globodera rostochiensis</name>
    <name type="common">Golden nematode worm</name>
    <name type="synonym">Heterodera rostochiensis</name>
    <dbReference type="NCBI Taxonomy" id="31243"/>
    <lineage>
        <taxon>Eukaryota</taxon>
        <taxon>Metazoa</taxon>
        <taxon>Ecdysozoa</taxon>
        <taxon>Nematoda</taxon>
        <taxon>Chromadorea</taxon>
        <taxon>Rhabditida</taxon>
        <taxon>Tylenchina</taxon>
        <taxon>Tylenchomorpha</taxon>
        <taxon>Tylenchoidea</taxon>
        <taxon>Heteroderidae</taxon>
        <taxon>Heteroderinae</taxon>
        <taxon>Globodera</taxon>
    </lineage>
</organism>
<name>A0A914HDM0_GLORO</name>
<sequence>MLNNTSSSTVRNNTNDVGKAKKLLMSYSSAVLCRSSSSSSSAFSEASAPLSSTSSSSPCSSCSSPPRGYVPRTTEEPKRVPKRQQRWKRWRAESSQPVFVRSSSSSLYSLDSASSNSSGIGTSGAETPPATETTPPLSASTEVQQQQQHPEQVRTSSSLSGKSGMRGSDGLGAAAHYSVPMELEKFEDLSLSHCSLPSGHSTTLPEPVFLLDLSHPILQQFYLQQRLFFRQIYAQQLAALSARLGLAPSSVEETVFDPLVPHQHLGFPPAPPPVGQLANLGMFFNSATNPGASSPHCDQTLPHDAVLPTDCSPAAMAAPFSSTADEVSVLSPCGNNKKSVFVIAASLMDIICPL</sequence>
<protein>
    <submittedName>
        <fullName evidence="3">Uncharacterized protein</fullName>
    </submittedName>
</protein>
<accession>A0A914HDM0</accession>
<feature type="compositionally biased region" description="Low complexity" evidence="1">
    <location>
        <begin position="41"/>
        <end position="66"/>
    </location>
</feature>
<evidence type="ECO:0000256" key="1">
    <source>
        <dbReference type="SAM" id="MobiDB-lite"/>
    </source>
</evidence>
<feature type="compositionally biased region" description="Basic residues" evidence="1">
    <location>
        <begin position="80"/>
        <end position="89"/>
    </location>
</feature>